<dbReference type="InterPro" id="IPR036028">
    <property type="entry name" value="SH3-like_dom_sf"/>
</dbReference>
<evidence type="ECO:0000313" key="3">
    <source>
        <dbReference type="EMBL" id="PTU24670.1"/>
    </source>
</evidence>
<feature type="region of interest" description="Disordered" evidence="1">
    <location>
        <begin position="292"/>
        <end position="322"/>
    </location>
</feature>
<evidence type="ECO:0000256" key="1">
    <source>
        <dbReference type="SAM" id="MobiDB-lite"/>
    </source>
</evidence>
<evidence type="ECO:0008006" key="5">
    <source>
        <dbReference type="Google" id="ProtNLM"/>
    </source>
</evidence>
<feature type="compositionally biased region" description="Polar residues" evidence="1">
    <location>
        <begin position="293"/>
        <end position="320"/>
    </location>
</feature>
<dbReference type="GeneID" id="63812643"/>
<dbReference type="OrthoDB" id="2163411at2759"/>
<feature type="region of interest" description="Disordered" evidence="1">
    <location>
        <begin position="485"/>
        <end position="509"/>
    </location>
</feature>
<keyword evidence="2" id="KW-1133">Transmembrane helix</keyword>
<feature type="region of interest" description="Disordered" evidence="1">
    <location>
        <begin position="353"/>
        <end position="418"/>
    </location>
</feature>
<gene>
    <name evidence="3" type="ORF">P175DRAFT_0489770</name>
</gene>
<accession>A0A2T5M801</accession>
<dbReference type="RefSeq" id="XP_040756062.1">
    <property type="nucleotide sequence ID" value="XM_040895761.1"/>
</dbReference>
<evidence type="ECO:0000256" key="2">
    <source>
        <dbReference type="SAM" id="Phobius"/>
    </source>
</evidence>
<dbReference type="SUPFAM" id="SSF50044">
    <property type="entry name" value="SH3-domain"/>
    <property type="match status" value="1"/>
</dbReference>
<evidence type="ECO:0000313" key="4">
    <source>
        <dbReference type="Proteomes" id="UP000244073"/>
    </source>
</evidence>
<feature type="transmembrane region" description="Helical" evidence="2">
    <location>
        <begin position="260"/>
        <end position="283"/>
    </location>
</feature>
<keyword evidence="2" id="KW-0812">Transmembrane</keyword>
<keyword evidence="2" id="KW-0472">Membrane</keyword>
<dbReference type="VEuPathDB" id="FungiDB:P175DRAFT_0489770"/>
<protein>
    <recommendedName>
        <fullName evidence="5">SH3 domain-containing protein</fullName>
    </recommendedName>
</protein>
<proteinExistence type="predicted"/>
<dbReference type="AlphaFoldDB" id="A0A2T5M801"/>
<name>A0A2T5M801_9EURO</name>
<feature type="compositionally biased region" description="Basic and acidic residues" evidence="1">
    <location>
        <begin position="486"/>
        <end position="495"/>
    </location>
</feature>
<dbReference type="PANTHER" id="PTHR16861">
    <property type="entry name" value="GLYCOPROTEIN 38"/>
    <property type="match status" value="1"/>
</dbReference>
<sequence>MSATCISLSGSTQCPAWNTSSISTSSSFYTDFPFMENVSSLADFDKQLNSYVLGSYVELKYVEYLGCSGVNLSNTSDYYARYTTSSICNGLVQRSASDCGLSSAQSKPLCAESCVRPMSPRLSPRSLASFPNRVLQALMATSEEEILVNAELCPERASDYMQQIRSDFTICASPASSLTGSCVSGADNEPKECGYRSNLIGLCGYCAASSPNATDSCCVNSNATTRCEGVTIPSSTSLSPVTSTPNSGSSSHDGLSGGQIAGVVIGSVAAFALIAALIAFLLICCRRRRNSQDDNSLNKPNPQRKGSPSMQQPGSPQNFTAVPGGRVARMSALREVSSFSPARSRNSTAFLRGTKYSDSSDSEGFASPGAMSKKIPPTTGKRHGSLSSNSALAGAGSDTSPRSGTMGHYSSPEGLTSGQSEQLSAFQDYYSQDDMHPGDKVAVLWAYQPRAGDEFALDRGEMLKVIGIWDDGWATGVRVPETAEDYDARHREQRDSGVSNGSQRISPAPTGEIKAFPLVCVCLPQHWKKIIDGGQGDEVS</sequence>
<feature type="compositionally biased region" description="Low complexity" evidence="1">
    <location>
        <begin position="385"/>
        <end position="397"/>
    </location>
</feature>
<dbReference type="EMBL" id="MSFN02000001">
    <property type="protein sequence ID" value="PTU24670.1"/>
    <property type="molecule type" value="Genomic_DNA"/>
</dbReference>
<dbReference type="PANTHER" id="PTHR16861:SF8">
    <property type="entry name" value="EXTRACELLULAR MEMBRANE PROTEIN CFEM DOMAIN-CONTAINING PROTEIN"/>
    <property type="match status" value="1"/>
</dbReference>
<dbReference type="CDD" id="cd00174">
    <property type="entry name" value="SH3"/>
    <property type="match status" value="1"/>
</dbReference>
<comment type="caution">
    <text evidence="3">The sequence shown here is derived from an EMBL/GenBank/DDBJ whole genome shotgun (WGS) entry which is preliminary data.</text>
</comment>
<feature type="compositionally biased region" description="Polar residues" evidence="1">
    <location>
        <begin position="496"/>
        <end position="505"/>
    </location>
</feature>
<organism evidence="3 4">
    <name type="scientific">Aspergillus ochraceoroseus IBT 24754</name>
    <dbReference type="NCBI Taxonomy" id="1392256"/>
    <lineage>
        <taxon>Eukaryota</taxon>
        <taxon>Fungi</taxon>
        <taxon>Dikarya</taxon>
        <taxon>Ascomycota</taxon>
        <taxon>Pezizomycotina</taxon>
        <taxon>Eurotiomycetes</taxon>
        <taxon>Eurotiomycetidae</taxon>
        <taxon>Eurotiales</taxon>
        <taxon>Aspergillaceae</taxon>
        <taxon>Aspergillus</taxon>
        <taxon>Aspergillus subgen. Nidulantes</taxon>
    </lineage>
</organism>
<feature type="region of interest" description="Disordered" evidence="1">
    <location>
        <begin position="233"/>
        <end position="254"/>
    </location>
</feature>
<dbReference type="Proteomes" id="UP000244073">
    <property type="component" value="Unassembled WGS sequence"/>
</dbReference>
<reference evidence="3 4" key="1">
    <citation type="journal article" date="2018" name="Proc. Natl. Acad. Sci. U.S.A.">
        <title>Linking secondary metabolites to gene clusters through genome sequencing of six diverse Aspergillus species.</title>
        <authorList>
            <person name="Kaerboelling I."/>
            <person name="Vesth T.C."/>
            <person name="Frisvad J.C."/>
            <person name="Nybo J.L."/>
            <person name="Theobald S."/>
            <person name="Kuo A."/>
            <person name="Bowyer P."/>
            <person name="Matsuda Y."/>
            <person name="Mondo S."/>
            <person name="Lyhne E.K."/>
            <person name="Kogle M.E."/>
            <person name="Clum A."/>
            <person name="Lipzen A."/>
            <person name="Salamov A."/>
            <person name="Ngan C.Y."/>
            <person name="Daum C."/>
            <person name="Chiniquy J."/>
            <person name="Barry K."/>
            <person name="LaButti K."/>
            <person name="Haridas S."/>
            <person name="Simmons B.A."/>
            <person name="Magnuson J.K."/>
            <person name="Mortensen U.H."/>
            <person name="Larsen T.O."/>
            <person name="Grigoriev I.V."/>
            <person name="Baker S.E."/>
            <person name="Andersen M.R."/>
        </authorList>
    </citation>
    <scope>NUCLEOTIDE SEQUENCE [LARGE SCALE GENOMIC DNA]</scope>
    <source>
        <strain evidence="3 4">IBT 24754</strain>
    </source>
</reference>
<dbReference type="Gene3D" id="2.30.30.40">
    <property type="entry name" value="SH3 Domains"/>
    <property type="match status" value="1"/>
</dbReference>